<dbReference type="OrthoDB" id="2436196at2"/>
<dbReference type="GO" id="GO:0019491">
    <property type="term" value="P:ectoine biosynthetic process"/>
    <property type="evidence" value="ECO:0007669"/>
    <property type="project" value="UniProtKB-UniPathway"/>
</dbReference>
<evidence type="ECO:0000256" key="6">
    <source>
        <dbReference type="ARBA" id="ARBA00023315"/>
    </source>
</evidence>
<dbReference type="AlphaFoldDB" id="A0A1W2DSE3"/>
<comment type="function">
    <text evidence="8">Catalyzes the acetylation of L-2,4-diaminobutyrate (DABA) to gamma-N-acetyl-alpha,gamma-diaminobutyric acid (ADABA) with acetyl coenzyme A.</text>
</comment>
<organism evidence="10 11">
    <name type="scientific">Primorskyibacter flagellatus</name>
    <dbReference type="NCBI Taxonomy" id="1387277"/>
    <lineage>
        <taxon>Bacteria</taxon>
        <taxon>Pseudomonadati</taxon>
        <taxon>Pseudomonadota</taxon>
        <taxon>Alphaproteobacteria</taxon>
        <taxon>Rhodobacterales</taxon>
        <taxon>Roseobacteraceae</taxon>
        <taxon>Primorskyibacter</taxon>
    </lineage>
</organism>
<dbReference type="NCBIfam" id="TIGR02406">
    <property type="entry name" value="ectoine_EctA"/>
    <property type="match status" value="1"/>
</dbReference>
<reference evidence="10 11" key="1">
    <citation type="submission" date="2017-04" db="EMBL/GenBank/DDBJ databases">
        <authorList>
            <person name="Afonso C.L."/>
            <person name="Miller P.J."/>
            <person name="Scott M.A."/>
            <person name="Spackman E."/>
            <person name="Goraichik I."/>
            <person name="Dimitrov K.M."/>
            <person name="Suarez D.L."/>
            <person name="Swayne D.E."/>
        </authorList>
    </citation>
    <scope>NUCLEOTIDE SEQUENCE [LARGE SCALE GENOMIC DNA]</scope>
    <source>
        <strain evidence="10 11">CGMCC 1.12644</strain>
    </source>
</reference>
<evidence type="ECO:0000313" key="11">
    <source>
        <dbReference type="Proteomes" id="UP000192330"/>
    </source>
</evidence>
<comment type="similarity">
    <text evidence="2 8">Belongs to the acetyltransferase family. EctA subfamily.</text>
</comment>
<dbReference type="CDD" id="cd04301">
    <property type="entry name" value="NAT_SF"/>
    <property type="match status" value="1"/>
</dbReference>
<evidence type="ECO:0000256" key="2">
    <source>
        <dbReference type="ARBA" id="ARBA00010712"/>
    </source>
</evidence>
<feature type="domain" description="N-acetyltransferase" evidence="9">
    <location>
        <begin position="5"/>
        <end position="153"/>
    </location>
</feature>
<evidence type="ECO:0000256" key="1">
    <source>
        <dbReference type="ARBA" id="ARBA00004978"/>
    </source>
</evidence>
<dbReference type="InterPro" id="IPR000182">
    <property type="entry name" value="GNAT_dom"/>
</dbReference>
<evidence type="ECO:0000256" key="3">
    <source>
        <dbReference type="ARBA" id="ARBA00012355"/>
    </source>
</evidence>
<dbReference type="SUPFAM" id="SSF55729">
    <property type="entry name" value="Acyl-CoA N-acyltransferases (Nat)"/>
    <property type="match status" value="1"/>
</dbReference>
<comment type="pathway">
    <text evidence="1 8">Amine and polyamine biosynthesis; ectoine biosynthesis; L-ectoine from L-aspartate 4-semialdehyde: step 2/3.</text>
</comment>
<keyword evidence="6 8" id="KW-0012">Acyltransferase</keyword>
<evidence type="ECO:0000256" key="4">
    <source>
        <dbReference type="ARBA" id="ARBA00017935"/>
    </source>
</evidence>
<dbReference type="EC" id="2.3.1.178" evidence="3 8"/>
<dbReference type="PANTHER" id="PTHR43072">
    <property type="entry name" value="N-ACETYLTRANSFERASE"/>
    <property type="match status" value="1"/>
</dbReference>
<dbReference type="PROSITE" id="PS51186">
    <property type="entry name" value="GNAT"/>
    <property type="match status" value="1"/>
</dbReference>
<comment type="catalytic activity">
    <reaction evidence="7 8">
        <text>L-2,4-diaminobutanoate + acetyl-CoA = (2S)-4-acetamido-2-aminobutanoate + CoA + H(+)</text>
        <dbReference type="Rhea" id="RHEA:16901"/>
        <dbReference type="ChEBI" id="CHEBI:15378"/>
        <dbReference type="ChEBI" id="CHEBI:57287"/>
        <dbReference type="ChEBI" id="CHEBI:57288"/>
        <dbReference type="ChEBI" id="CHEBI:58761"/>
        <dbReference type="ChEBI" id="CHEBI:58929"/>
        <dbReference type="EC" id="2.3.1.178"/>
    </reaction>
</comment>
<keyword evidence="11" id="KW-1185">Reference proteome</keyword>
<keyword evidence="5 8" id="KW-0808">Transferase</keyword>
<dbReference type="EMBL" id="FWYD01000017">
    <property type="protein sequence ID" value="SMC99998.1"/>
    <property type="molecule type" value="Genomic_DNA"/>
</dbReference>
<dbReference type="UniPathway" id="UPA00067">
    <property type="reaction ID" value="UER00122"/>
</dbReference>
<dbReference type="STRING" id="1387277.SAMN06295998_11726"/>
<proteinExistence type="inferred from homology"/>
<evidence type="ECO:0000313" key="10">
    <source>
        <dbReference type="EMBL" id="SMC99998.1"/>
    </source>
</evidence>
<dbReference type="InterPro" id="IPR012772">
    <property type="entry name" value="Ectoine_EctA"/>
</dbReference>
<accession>A0A1W2DSE3</accession>
<dbReference type="PANTHER" id="PTHR43072:SF23">
    <property type="entry name" value="UPF0039 PROTEIN C11D3.02C"/>
    <property type="match status" value="1"/>
</dbReference>
<gene>
    <name evidence="8" type="primary">ectA</name>
    <name evidence="10" type="ORF">SAMN06295998_11726</name>
</gene>
<dbReference type="RefSeq" id="WP_084353953.1">
    <property type="nucleotide sequence ID" value="NZ_FWYD01000017.1"/>
</dbReference>
<evidence type="ECO:0000256" key="7">
    <source>
        <dbReference type="ARBA" id="ARBA00048924"/>
    </source>
</evidence>
<dbReference type="Proteomes" id="UP000192330">
    <property type="component" value="Unassembled WGS sequence"/>
</dbReference>
<protein>
    <recommendedName>
        <fullName evidence="4 8">L-2,4-diaminobutyric acid acetyltransferase</fullName>
        <shortName evidence="8">DABA acetyltransferase</shortName>
        <ecNumber evidence="3 8">2.3.1.178</ecNumber>
    </recommendedName>
</protein>
<evidence type="ECO:0000256" key="8">
    <source>
        <dbReference type="RuleBase" id="RU365045"/>
    </source>
</evidence>
<dbReference type="GO" id="GO:0033816">
    <property type="term" value="F:diaminobutyrate acetyltransferase activity"/>
    <property type="evidence" value="ECO:0007669"/>
    <property type="project" value="UniProtKB-EC"/>
</dbReference>
<sequence length="168" mass="18783">MTKQLEFRKPTAKDGSDICDLIEACKPLDENSMYCNLIQCDHFADTCIVAEQDGQILGWISGHIPPSQEDTLFVWQVAVHPDARGIGLAGRMLADLIERDELDDVKQIQTTITGDNDASWGLFKGFAKRIGADVSDEPHFTRKDHFDGRHATEHMVTIAFREALRKAA</sequence>
<evidence type="ECO:0000259" key="9">
    <source>
        <dbReference type="PROSITE" id="PS51186"/>
    </source>
</evidence>
<dbReference type="Gene3D" id="3.40.630.30">
    <property type="match status" value="1"/>
</dbReference>
<dbReference type="InterPro" id="IPR016181">
    <property type="entry name" value="Acyl_CoA_acyltransferase"/>
</dbReference>
<evidence type="ECO:0000256" key="5">
    <source>
        <dbReference type="ARBA" id="ARBA00022679"/>
    </source>
</evidence>
<dbReference type="Pfam" id="PF00583">
    <property type="entry name" value="Acetyltransf_1"/>
    <property type="match status" value="1"/>
</dbReference>
<name>A0A1W2DSE3_9RHOB</name>